<dbReference type="GeneID" id="93573947"/>
<evidence type="ECO:0000313" key="1">
    <source>
        <dbReference type="EMBL" id="OJJ67016.1"/>
    </source>
</evidence>
<reference evidence="2" key="1">
    <citation type="journal article" date="2017" name="Genome Biol.">
        <title>Comparative genomics reveals high biological diversity and specific adaptations in the industrially and medically important fungal genus Aspergillus.</title>
        <authorList>
            <person name="de Vries R.P."/>
            <person name="Riley R."/>
            <person name="Wiebenga A."/>
            <person name="Aguilar-Osorio G."/>
            <person name="Amillis S."/>
            <person name="Uchima C.A."/>
            <person name="Anderluh G."/>
            <person name="Asadollahi M."/>
            <person name="Askin M."/>
            <person name="Barry K."/>
            <person name="Battaglia E."/>
            <person name="Bayram O."/>
            <person name="Benocci T."/>
            <person name="Braus-Stromeyer S.A."/>
            <person name="Caldana C."/>
            <person name="Canovas D."/>
            <person name="Cerqueira G.C."/>
            <person name="Chen F."/>
            <person name="Chen W."/>
            <person name="Choi C."/>
            <person name="Clum A."/>
            <person name="Dos Santos R.A."/>
            <person name="Damasio A.R."/>
            <person name="Diallinas G."/>
            <person name="Emri T."/>
            <person name="Fekete E."/>
            <person name="Flipphi M."/>
            <person name="Freyberg S."/>
            <person name="Gallo A."/>
            <person name="Gournas C."/>
            <person name="Habgood R."/>
            <person name="Hainaut M."/>
            <person name="Harispe M.L."/>
            <person name="Henrissat B."/>
            <person name="Hilden K.S."/>
            <person name="Hope R."/>
            <person name="Hossain A."/>
            <person name="Karabika E."/>
            <person name="Karaffa L."/>
            <person name="Karanyi Z."/>
            <person name="Krasevec N."/>
            <person name="Kuo A."/>
            <person name="Kusch H."/>
            <person name="LaButti K."/>
            <person name="Lagendijk E.L."/>
            <person name="Lapidus A."/>
            <person name="Levasseur A."/>
            <person name="Lindquist E."/>
            <person name="Lipzen A."/>
            <person name="Logrieco A.F."/>
            <person name="MacCabe A."/>
            <person name="Maekelae M.R."/>
            <person name="Malavazi I."/>
            <person name="Melin P."/>
            <person name="Meyer V."/>
            <person name="Mielnichuk N."/>
            <person name="Miskei M."/>
            <person name="Molnar A.P."/>
            <person name="Mule G."/>
            <person name="Ngan C.Y."/>
            <person name="Orejas M."/>
            <person name="Orosz E."/>
            <person name="Ouedraogo J.P."/>
            <person name="Overkamp K.M."/>
            <person name="Park H.-S."/>
            <person name="Perrone G."/>
            <person name="Piumi F."/>
            <person name="Punt P.J."/>
            <person name="Ram A.F."/>
            <person name="Ramon A."/>
            <person name="Rauscher S."/>
            <person name="Record E."/>
            <person name="Riano-Pachon D.M."/>
            <person name="Robert V."/>
            <person name="Roehrig J."/>
            <person name="Ruller R."/>
            <person name="Salamov A."/>
            <person name="Salih N.S."/>
            <person name="Samson R.A."/>
            <person name="Sandor E."/>
            <person name="Sanguinetti M."/>
            <person name="Schuetze T."/>
            <person name="Sepcic K."/>
            <person name="Shelest E."/>
            <person name="Sherlock G."/>
            <person name="Sophianopoulou V."/>
            <person name="Squina F.M."/>
            <person name="Sun H."/>
            <person name="Susca A."/>
            <person name="Todd R.B."/>
            <person name="Tsang A."/>
            <person name="Unkles S.E."/>
            <person name="van de Wiele N."/>
            <person name="van Rossen-Uffink D."/>
            <person name="Oliveira J.V."/>
            <person name="Vesth T.C."/>
            <person name="Visser J."/>
            <person name="Yu J.-H."/>
            <person name="Zhou M."/>
            <person name="Andersen M.R."/>
            <person name="Archer D.B."/>
            <person name="Baker S.E."/>
            <person name="Benoit I."/>
            <person name="Brakhage A.A."/>
            <person name="Braus G.H."/>
            <person name="Fischer R."/>
            <person name="Frisvad J.C."/>
            <person name="Goldman G.H."/>
            <person name="Houbraken J."/>
            <person name="Oakley B."/>
            <person name="Pocsi I."/>
            <person name="Scazzocchio C."/>
            <person name="Seiboth B."/>
            <person name="vanKuyk P.A."/>
            <person name="Wortman J."/>
            <person name="Dyer P.S."/>
            <person name="Grigoriev I.V."/>
        </authorList>
    </citation>
    <scope>NUCLEOTIDE SEQUENCE [LARGE SCALE GENOMIC DNA]</scope>
    <source>
        <strain evidence="2">CBS 101740 / IMI 381727 / IBT 21946</strain>
    </source>
</reference>
<dbReference type="OMA" id="YENEYAF"/>
<proteinExistence type="predicted"/>
<gene>
    <name evidence="1" type="ORF">ASPBRDRAFT_200621</name>
</gene>
<organism evidence="1 2">
    <name type="scientific">Aspergillus brasiliensis (strain CBS 101740 / IMI 381727 / IBT 21946)</name>
    <dbReference type="NCBI Taxonomy" id="767769"/>
    <lineage>
        <taxon>Eukaryota</taxon>
        <taxon>Fungi</taxon>
        <taxon>Dikarya</taxon>
        <taxon>Ascomycota</taxon>
        <taxon>Pezizomycotina</taxon>
        <taxon>Eurotiomycetes</taxon>
        <taxon>Eurotiomycetidae</taxon>
        <taxon>Eurotiales</taxon>
        <taxon>Aspergillaceae</taxon>
        <taxon>Aspergillus</taxon>
        <taxon>Aspergillus subgen. Circumdati</taxon>
    </lineage>
</organism>
<protein>
    <submittedName>
        <fullName evidence="1">Uncharacterized protein</fullName>
    </submittedName>
</protein>
<dbReference type="STRING" id="767769.A0A1L9U5R4"/>
<dbReference type="OrthoDB" id="3945550at2759"/>
<name>A0A1L9U5R4_ASPBC</name>
<dbReference type="AlphaFoldDB" id="A0A1L9U5R4"/>
<keyword evidence="2" id="KW-1185">Reference proteome</keyword>
<dbReference type="Proteomes" id="UP000184499">
    <property type="component" value="Unassembled WGS sequence"/>
</dbReference>
<accession>A0A1L9U5R4</accession>
<dbReference type="RefSeq" id="XP_067474265.1">
    <property type="nucleotide sequence ID" value="XM_067621459.1"/>
</dbReference>
<evidence type="ECO:0000313" key="2">
    <source>
        <dbReference type="Proteomes" id="UP000184499"/>
    </source>
</evidence>
<sequence length="619" mass="70773">MDKLPAEIKLAIAESACDRTQETLKALSRVNWEWNAIAGPVLYRHLIISLRYRVARPSFLDLPQTQRVFSHVKRLSIMTVDGSESEQEAYQEVRDALEEVDLGGKWISPCPYYEGDWAPIVNLIRMLPHLYEFDMLDGKGGPVTLADTMLQYHPTCRVSLFTSTRSTGTAWDNSPLLHAVHQCFEEFGHRYRQAKERLLGNIVQQAPHVRRVALQSWVEIPMQERQPPPQPPMVALNIPPAPAQLESFCWPLTKNLTAKHFHNLSRLTDMRQLKTWMTGWIQDELLLQNIVEMHPFEKLTRLTITLRAPTKDDQVFWSRAEAMLESLPPLTYLCLLGAYTPGFLTGGGVLRKHGPTLLELCLHRSEHLWYRPQQWELVATSGMGPRFSRDDILALAHQLPRLKKLRICVQRRRGLEADAYPALGGFSCLEELDLVLNCVPEMDANEGPIPPRELTECEKGRSWLGASSIFSWPNWHLRDLLINCAIDKPLAKAIFAHVSGSQRGHGLQRLTIHPLYGQVDQYTLYGPHGYLQGTVDEDLLRQLAPTWTVELDLLTGLRTEPSFWPSVLPAVLEPDLLHSIVQSIWPTEHRKDGRLEWHSWPLRSSDVETAQDIYEEKPM</sequence>
<dbReference type="VEuPathDB" id="FungiDB:ASPBRDRAFT_200621"/>
<dbReference type="EMBL" id="KV878696">
    <property type="protein sequence ID" value="OJJ67016.1"/>
    <property type="molecule type" value="Genomic_DNA"/>
</dbReference>